<feature type="region of interest" description="Disordered" evidence="1">
    <location>
        <begin position="1"/>
        <end position="29"/>
    </location>
</feature>
<evidence type="ECO:0000313" key="3">
    <source>
        <dbReference type="EMBL" id="RHN51722.1"/>
    </source>
</evidence>
<keyword evidence="2" id="KW-0812">Transmembrane</keyword>
<evidence type="ECO:0000313" key="4">
    <source>
        <dbReference type="Proteomes" id="UP000265566"/>
    </source>
</evidence>
<gene>
    <name evidence="3" type="ORF">MtrunA17_Chr6g0472011</name>
</gene>
<dbReference type="AlphaFoldDB" id="A0A396HEG4"/>
<feature type="transmembrane region" description="Helical" evidence="2">
    <location>
        <begin position="38"/>
        <end position="55"/>
    </location>
</feature>
<evidence type="ECO:0000256" key="1">
    <source>
        <dbReference type="SAM" id="MobiDB-lite"/>
    </source>
</evidence>
<organism evidence="3 4">
    <name type="scientific">Medicago truncatula</name>
    <name type="common">Barrel medic</name>
    <name type="synonym">Medicago tribuloides</name>
    <dbReference type="NCBI Taxonomy" id="3880"/>
    <lineage>
        <taxon>Eukaryota</taxon>
        <taxon>Viridiplantae</taxon>
        <taxon>Streptophyta</taxon>
        <taxon>Embryophyta</taxon>
        <taxon>Tracheophyta</taxon>
        <taxon>Spermatophyta</taxon>
        <taxon>Magnoliopsida</taxon>
        <taxon>eudicotyledons</taxon>
        <taxon>Gunneridae</taxon>
        <taxon>Pentapetalae</taxon>
        <taxon>rosids</taxon>
        <taxon>fabids</taxon>
        <taxon>Fabales</taxon>
        <taxon>Fabaceae</taxon>
        <taxon>Papilionoideae</taxon>
        <taxon>50 kb inversion clade</taxon>
        <taxon>NPAAA clade</taxon>
        <taxon>Hologalegina</taxon>
        <taxon>IRL clade</taxon>
        <taxon>Trifolieae</taxon>
        <taxon>Medicago</taxon>
    </lineage>
</organism>
<evidence type="ECO:0008006" key="5">
    <source>
        <dbReference type="Google" id="ProtNLM"/>
    </source>
</evidence>
<dbReference type="Proteomes" id="UP000265566">
    <property type="component" value="Chromosome 6"/>
</dbReference>
<sequence>MSPPNRFGSLKPTQDLNRTGPSLSSKPNSEFVLRPNSLLLYFLLAICVPLFILLHPTL</sequence>
<accession>A0A396HEG4</accession>
<reference evidence="4" key="1">
    <citation type="journal article" date="2018" name="Nat. Plants">
        <title>Whole-genome landscape of Medicago truncatula symbiotic genes.</title>
        <authorList>
            <person name="Pecrix Y."/>
            <person name="Staton S.E."/>
            <person name="Sallet E."/>
            <person name="Lelandais-Briere C."/>
            <person name="Moreau S."/>
            <person name="Carrere S."/>
            <person name="Blein T."/>
            <person name="Jardinaud M.F."/>
            <person name="Latrasse D."/>
            <person name="Zouine M."/>
            <person name="Zahm M."/>
            <person name="Kreplak J."/>
            <person name="Mayjonade B."/>
            <person name="Satge C."/>
            <person name="Perez M."/>
            <person name="Cauet S."/>
            <person name="Marande W."/>
            <person name="Chantry-Darmon C."/>
            <person name="Lopez-Roques C."/>
            <person name="Bouchez O."/>
            <person name="Berard A."/>
            <person name="Debelle F."/>
            <person name="Munos S."/>
            <person name="Bendahmane A."/>
            <person name="Berges H."/>
            <person name="Niebel A."/>
            <person name="Buitink J."/>
            <person name="Frugier F."/>
            <person name="Benhamed M."/>
            <person name="Crespi M."/>
            <person name="Gouzy J."/>
            <person name="Gamas P."/>
        </authorList>
    </citation>
    <scope>NUCLEOTIDE SEQUENCE [LARGE SCALE GENOMIC DNA]</scope>
    <source>
        <strain evidence="4">cv. Jemalong A17</strain>
    </source>
</reference>
<keyword evidence="2" id="KW-0472">Membrane</keyword>
<proteinExistence type="predicted"/>
<comment type="caution">
    <text evidence="3">The sequence shown here is derived from an EMBL/GenBank/DDBJ whole genome shotgun (WGS) entry which is preliminary data.</text>
</comment>
<name>A0A396HEG4_MEDTR</name>
<feature type="compositionally biased region" description="Polar residues" evidence="1">
    <location>
        <begin position="11"/>
        <end position="28"/>
    </location>
</feature>
<dbReference type="Gramene" id="rna36229">
    <property type="protein sequence ID" value="RHN51722.1"/>
    <property type="gene ID" value="gene36229"/>
</dbReference>
<dbReference type="EMBL" id="PSQE01000006">
    <property type="protein sequence ID" value="RHN51722.1"/>
    <property type="molecule type" value="Genomic_DNA"/>
</dbReference>
<keyword evidence="2" id="KW-1133">Transmembrane helix</keyword>
<evidence type="ECO:0000256" key="2">
    <source>
        <dbReference type="SAM" id="Phobius"/>
    </source>
</evidence>
<protein>
    <recommendedName>
        <fullName evidence="5">Transmembrane protein</fullName>
    </recommendedName>
</protein>